<evidence type="ECO:0000313" key="2">
    <source>
        <dbReference type="Proteomes" id="UP000034835"/>
    </source>
</evidence>
<organism evidence="1 2">
    <name type="scientific">Candidatus Collierbacteria bacterium GW2011_GWB1_44_6</name>
    <dbReference type="NCBI Taxonomy" id="1618384"/>
    <lineage>
        <taxon>Bacteria</taxon>
        <taxon>Candidatus Collieribacteriota</taxon>
    </lineage>
</organism>
<accession>A0A0G1JLA4</accession>
<proteinExistence type="predicted"/>
<dbReference type="AlphaFoldDB" id="A0A0G1JLA4"/>
<comment type="caution">
    <text evidence="1">The sequence shown here is derived from an EMBL/GenBank/DDBJ whole genome shotgun (WGS) entry which is preliminary data.</text>
</comment>
<gene>
    <name evidence="1" type="ORF">UW68_C0046G0006</name>
</gene>
<dbReference type="STRING" id="1618384.UW68_C0046G0006"/>
<dbReference type="Proteomes" id="UP000034835">
    <property type="component" value="Unassembled WGS sequence"/>
</dbReference>
<dbReference type="EMBL" id="LCJG01000046">
    <property type="protein sequence ID" value="KKT72158.1"/>
    <property type="molecule type" value="Genomic_DNA"/>
</dbReference>
<protein>
    <submittedName>
        <fullName evidence="1">Uncharacterized protein</fullName>
    </submittedName>
</protein>
<name>A0A0G1JLA4_9BACT</name>
<evidence type="ECO:0000313" key="1">
    <source>
        <dbReference type="EMBL" id="KKT72158.1"/>
    </source>
</evidence>
<reference evidence="1 2" key="1">
    <citation type="journal article" date="2015" name="Nature">
        <title>rRNA introns, odd ribosomes, and small enigmatic genomes across a large radiation of phyla.</title>
        <authorList>
            <person name="Brown C.T."/>
            <person name="Hug L.A."/>
            <person name="Thomas B.C."/>
            <person name="Sharon I."/>
            <person name="Castelle C.J."/>
            <person name="Singh A."/>
            <person name="Wilkins M.J."/>
            <person name="Williams K.H."/>
            <person name="Banfield J.F."/>
        </authorList>
    </citation>
    <scope>NUCLEOTIDE SEQUENCE [LARGE SCALE GENOMIC DNA]</scope>
</reference>
<sequence>MNSHWFKFYGQDWLTDIKVIGLSLVDRMCYLTLLCLASTTDDGVIKKCKEESIIGLTHIYKDPTVDGDYYDQAKGCLQRYQDNGMITIDNDGNVTVVNFMRRQEGALTGYERIKKYREKQKEVQKKVEVKPKKANDNEMITQMITPDKIREDKIREDNSIVSECTPSQISKFFFLDPECVIQEMLANGLPEQTVRFEVGKFINYWTELNKSGKKQRWELEKTFEVKKRLGTWFRNIANKQGNYSTAPKAVRIS</sequence>